<organism evidence="2 3">
    <name type="scientific">Mycena venus</name>
    <dbReference type="NCBI Taxonomy" id="2733690"/>
    <lineage>
        <taxon>Eukaryota</taxon>
        <taxon>Fungi</taxon>
        <taxon>Dikarya</taxon>
        <taxon>Basidiomycota</taxon>
        <taxon>Agaricomycotina</taxon>
        <taxon>Agaricomycetes</taxon>
        <taxon>Agaricomycetidae</taxon>
        <taxon>Agaricales</taxon>
        <taxon>Marasmiineae</taxon>
        <taxon>Mycenaceae</taxon>
        <taxon>Mycena</taxon>
    </lineage>
</organism>
<feature type="compositionally biased region" description="Polar residues" evidence="1">
    <location>
        <begin position="159"/>
        <end position="168"/>
    </location>
</feature>
<dbReference type="AlphaFoldDB" id="A0A8H6Y9T7"/>
<dbReference type="OrthoDB" id="3067341at2759"/>
<accession>A0A8H6Y9T7</accession>
<reference evidence="2" key="1">
    <citation type="submission" date="2020-05" db="EMBL/GenBank/DDBJ databases">
        <title>Mycena genomes resolve the evolution of fungal bioluminescence.</title>
        <authorList>
            <person name="Tsai I.J."/>
        </authorList>
    </citation>
    <scope>NUCLEOTIDE SEQUENCE</scope>
    <source>
        <strain evidence="2">CCC161011</strain>
    </source>
</reference>
<keyword evidence="3" id="KW-1185">Reference proteome</keyword>
<evidence type="ECO:0000313" key="3">
    <source>
        <dbReference type="Proteomes" id="UP000620124"/>
    </source>
</evidence>
<gene>
    <name evidence="2" type="ORF">MVEN_01136300</name>
</gene>
<comment type="caution">
    <text evidence="2">The sequence shown here is derived from an EMBL/GenBank/DDBJ whole genome shotgun (WGS) entry which is preliminary data.</text>
</comment>
<sequence length="355" mass="39103">MPCSSYDPPGFSELHEVLEKFRHKFGEAEYSDRLVVLDLRVGHDGVAAFATSLEADFGSTSNARDIRTTSLLVGPYGIDGFVEKIVIPFLDSLSPDDPSYVPLRALLGNFCGELATKMMNFTKTKSEGKKKRAEPTAGSGGRDGGGGGGYETRSKNKGPASSASQHNTPAADEQPDLSHDVPSQRPLLVSRWTLVLLLMTKQFPRGRLSTSLNPPTRIAKNLRDRKTSVRKMASPHREHRKALVSLIPRPAHSVNALVKSRRRRPPLPLRLAPSRVQHTPGPVHVRNPALRYLICHQTHLPTQRGLNISLPSLHVATSLKRFSQSSLTPLMIADFCGIPFLTVQRTVAYGTWLSW</sequence>
<dbReference type="EMBL" id="JACAZI010000008">
    <property type="protein sequence ID" value="KAF7354471.1"/>
    <property type="molecule type" value="Genomic_DNA"/>
</dbReference>
<evidence type="ECO:0000256" key="1">
    <source>
        <dbReference type="SAM" id="MobiDB-lite"/>
    </source>
</evidence>
<evidence type="ECO:0000313" key="2">
    <source>
        <dbReference type="EMBL" id="KAF7354471.1"/>
    </source>
</evidence>
<feature type="region of interest" description="Disordered" evidence="1">
    <location>
        <begin position="122"/>
        <end position="182"/>
    </location>
</feature>
<dbReference type="Proteomes" id="UP000620124">
    <property type="component" value="Unassembled WGS sequence"/>
</dbReference>
<feature type="compositionally biased region" description="Gly residues" evidence="1">
    <location>
        <begin position="138"/>
        <end position="150"/>
    </location>
</feature>
<proteinExistence type="predicted"/>
<protein>
    <submittedName>
        <fullName evidence="2">Uncharacterized protein</fullName>
    </submittedName>
</protein>
<name>A0A8H6Y9T7_9AGAR</name>